<gene>
    <name evidence="1" type="ORF">ENT37_15625</name>
</gene>
<reference evidence="1" key="1">
    <citation type="journal article" date="2020" name="mSystems">
        <title>Genome- and Community-Level Interaction Insights into Carbon Utilization and Element Cycling Functions of Hydrothermarchaeota in Hydrothermal Sediment.</title>
        <authorList>
            <person name="Zhou Z."/>
            <person name="Liu Y."/>
            <person name="Xu W."/>
            <person name="Pan J."/>
            <person name="Luo Z.H."/>
            <person name="Li M."/>
        </authorList>
    </citation>
    <scope>NUCLEOTIDE SEQUENCE [LARGE SCALE GENOMIC DNA]</scope>
    <source>
        <strain evidence="1">SpSt-573</strain>
    </source>
</reference>
<evidence type="ECO:0008006" key="2">
    <source>
        <dbReference type="Google" id="ProtNLM"/>
    </source>
</evidence>
<proteinExistence type="predicted"/>
<sequence length="122" mass="13857">MIRRLLQQRGAIVLTFLLMTVPLLCGVVTFAAEAIPPEPWLENAQSGATCILPREAMRHMHMSYLKTLRDQVVRQGDRSLISGKHQHGITSCRGCHEHRETFCNRCHQAASVRLDCFNCHAY</sequence>
<comment type="caution">
    <text evidence="1">The sequence shown here is derived from an EMBL/GenBank/DDBJ whole genome shotgun (WGS) entry which is preliminary data.</text>
</comment>
<name>A0A7C4PM22_9CHLR</name>
<protein>
    <recommendedName>
        <fullName evidence="2">Hdr-like menaquinol oxidoreductase cytochrome c subunit</fullName>
    </recommendedName>
</protein>
<dbReference type="AlphaFoldDB" id="A0A7C4PM22"/>
<dbReference type="InterPro" id="IPR036280">
    <property type="entry name" value="Multihaem_cyt_sf"/>
</dbReference>
<dbReference type="SUPFAM" id="SSF48695">
    <property type="entry name" value="Multiheme cytochromes"/>
    <property type="match status" value="1"/>
</dbReference>
<organism evidence="1">
    <name type="scientific">Anaerolinea thermolimosa</name>
    <dbReference type="NCBI Taxonomy" id="229919"/>
    <lineage>
        <taxon>Bacteria</taxon>
        <taxon>Bacillati</taxon>
        <taxon>Chloroflexota</taxon>
        <taxon>Anaerolineae</taxon>
        <taxon>Anaerolineales</taxon>
        <taxon>Anaerolineaceae</taxon>
        <taxon>Anaerolinea</taxon>
    </lineage>
</organism>
<dbReference type="EMBL" id="DSYK01000783">
    <property type="protein sequence ID" value="HGS23280.1"/>
    <property type="molecule type" value="Genomic_DNA"/>
</dbReference>
<evidence type="ECO:0000313" key="1">
    <source>
        <dbReference type="EMBL" id="HGS23280.1"/>
    </source>
</evidence>
<accession>A0A7C4PM22</accession>